<evidence type="ECO:0000256" key="7">
    <source>
        <dbReference type="HAMAP-Rule" id="MF_00108"/>
    </source>
</evidence>
<keyword evidence="4 7" id="KW-0808">Transferase</keyword>
<dbReference type="Gene3D" id="3.90.550.10">
    <property type="entry name" value="Spore Coat Polysaccharide Biosynthesis Protein SpsA, Chain A"/>
    <property type="match status" value="1"/>
</dbReference>
<keyword evidence="9" id="KW-1185">Reference proteome</keyword>
<comment type="pathway">
    <text evidence="2 7">Isoprenoid biosynthesis; isopentenyl diphosphate biosynthesis via DXP pathway; isopentenyl diphosphate from 1-deoxy-D-xylulose 5-phosphate: step 2/6.</text>
</comment>
<feature type="site" description="Positions MEP for the nucleophilic attack" evidence="7">
    <location>
        <position position="157"/>
    </location>
</feature>
<dbReference type="HAMAP" id="MF_00108">
    <property type="entry name" value="IspD"/>
    <property type="match status" value="1"/>
</dbReference>
<dbReference type="InterPro" id="IPR050088">
    <property type="entry name" value="IspD/TarI_cytidylyltransf_bact"/>
</dbReference>
<dbReference type="PROSITE" id="PS01295">
    <property type="entry name" value="ISPD"/>
    <property type="match status" value="1"/>
</dbReference>
<keyword evidence="5 7" id="KW-0548">Nucleotidyltransferase</keyword>
<accession>A0ABS1WVW8</accession>
<protein>
    <recommendedName>
        <fullName evidence="7">2-C-methyl-D-erythritol 4-phosphate cytidylyltransferase</fullName>
        <ecNumber evidence="7">2.7.7.60</ecNumber>
    </recommendedName>
    <alternativeName>
        <fullName evidence="7">4-diphosphocytidyl-2C-methyl-D-erythritol synthase</fullName>
    </alternativeName>
    <alternativeName>
        <fullName evidence="7">MEP cytidylyltransferase</fullName>
        <shortName evidence="7">MCT</shortName>
    </alternativeName>
</protein>
<dbReference type="InterPro" id="IPR001228">
    <property type="entry name" value="IspD"/>
</dbReference>
<evidence type="ECO:0000256" key="2">
    <source>
        <dbReference type="ARBA" id="ARBA00004787"/>
    </source>
</evidence>
<dbReference type="EMBL" id="JAEVLS010000002">
    <property type="protein sequence ID" value="MBM0105098.1"/>
    <property type="molecule type" value="Genomic_DNA"/>
</dbReference>
<feature type="site" description="Positions MEP for the nucleophilic attack" evidence="7">
    <location>
        <position position="213"/>
    </location>
</feature>
<dbReference type="PANTHER" id="PTHR32125:SF4">
    <property type="entry name" value="2-C-METHYL-D-ERYTHRITOL 4-PHOSPHATE CYTIDYLYLTRANSFERASE, CHLOROPLASTIC"/>
    <property type="match status" value="1"/>
</dbReference>
<evidence type="ECO:0000256" key="6">
    <source>
        <dbReference type="ARBA" id="ARBA00023229"/>
    </source>
</evidence>
<reference evidence="8 9" key="1">
    <citation type="journal article" date="2021" name="Int. J. Syst. Evol. Microbiol.">
        <title>Steroidobacter gossypii sp. nov., isolated from soil of cotton cropping field.</title>
        <authorList>
            <person name="Huang R."/>
            <person name="Yang S."/>
            <person name="Zhen C."/>
            <person name="Liu W."/>
        </authorList>
    </citation>
    <scope>NUCLEOTIDE SEQUENCE [LARGE SCALE GENOMIC DNA]</scope>
    <source>
        <strain evidence="8 9">S1-65</strain>
    </source>
</reference>
<evidence type="ECO:0000256" key="1">
    <source>
        <dbReference type="ARBA" id="ARBA00001282"/>
    </source>
</evidence>
<dbReference type="SUPFAM" id="SSF53448">
    <property type="entry name" value="Nucleotide-diphospho-sugar transferases"/>
    <property type="match status" value="1"/>
</dbReference>
<gene>
    <name evidence="7" type="primary">ispD</name>
    <name evidence="8" type="ORF">JM946_10070</name>
</gene>
<dbReference type="EC" id="2.7.7.60" evidence="7"/>
<comment type="caution">
    <text evidence="8">The sequence shown here is derived from an EMBL/GenBank/DDBJ whole genome shotgun (WGS) entry which is preliminary data.</text>
</comment>
<comment type="function">
    <text evidence="7">Catalyzes the formation of 4-diphosphocytidyl-2-C-methyl-D-erythritol from CTP and 2-C-methyl-D-erythritol 4-phosphate (MEP).</text>
</comment>
<dbReference type="RefSeq" id="WP_203167162.1">
    <property type="nucleotide sequence ID" value="NZ_JAEVLS010000002.1"/>
</dbReference>
<dbReference type="NCBIfam" id="TIGR00453">
    <property type="entry name" value="ispD"/>
    <property type="match status" value="1"/>
</dbReference>
<comment type="similarity">
    <text evidence="3 7">Belongs to the IspD/TarI cytidylyltransferase family. IspD subfamily.</text>
</comment>
<sequence>MQNRFWVVVPAAGSARRMGNAVPKQYLSVAGRTVIEWSLAPFLAHQHAAGVVVVLASQDQRWSQTALASNSKITTTIGGAERMNSVLAGLGALQERVAPDDWVLVHDAARPCLPASDLDHLLNELSDDAVGGLLAAPVVDTLKRADVNDRVAQTVPRDKLWRALTPQMFRYHILERALQSALSRGAAVTDEAQAVEALGMQPKLVAGDADNIKITLPEDLLRAERILRSRSAA</sequence>
<proteinExistence type="inferred from homology"/>
<dbReference type="PANTHER" id="PTHR32125">
    <property type="entry name" value="2-C-METHYL-D-ERYTHRITOL 4-PHOSPHATE CYTIDYLYLTRANSFERASE, CHLOROPLASTIC"/>
    <property type="match status" value="1"/>
</dbReference>
<evidence type="ECO:0000313" key="8">
    <source>
        <dbReference type="EMBL" id="MBM0105098.1"/>
    </source>
</evidence>
<feature type="site" description="Transition state stabilizer" evidence="7">
    <location>
        <position position="17"/>
    </location>
</feature>
<dbReference type="Proteomes" id="UP000661077">
    <property type="component" value="Unassembled WGS sequence"/>
</dbReference>
<name>A0ABS1WVW8_9GAMM</name>
<dbReference type="InterPro" id="IPR034683">
    <property type="entry name" value="IspD/TarI"/>
</dbReference>
<evidence type="ECO:0000313" key="9">
    <source>
        <dbReference type="Proteomes" id="UP000661077"/>
    </source>
</evidence>
<evidence type="ECO:0000256" key="3">
    <source>
        <dbReference type="ARBA" id="ARBA00009789"/>
    </source>
</evidence>
<dbReference type="Pfam" id="PF01128">
    <property type="entry name" value="IspD"/>
    <property type="match status" value="1"/>
</dbReference>
<keyword evidence="6 7" id="KW-0414">Isoprene biosynthesis</keyword>
<dbReference type="GO" id="GO:0050518">
    <property type="term" value="F:2-C-methyl-D-erythritol 4-phosphate cytidylyltransferase activity"/>
    <property type="evidence" value="ECO:0007669"/>
    <property type="project" value="UniProtKB-EC"/>
</dbReference>
<feature type="site" description="Transition state stabilizer" evidence="7">
    <location>
        <position position="24"/>
    </location>
</feature>
<evidence type="ECO:0000256" key="5">
    <source>
        <dbReference type="ARBA" id="ARBA00022695"/>
    </source>
</evidence>
<dbReference type="CDD" id="cd02516">
    <property type="entry name" value="CDP-ME_synthetase"/>
    <property type="match status" value="1"/>
</dbReference>
<dbReference type="InterPro" id="IPR018294">
    <property type="entry name" value="ISPD_synthase_CS"/>
</dbReference>
<comment type="catalytic activity">
    <reaction evidence="1 7">
        <text>2-C-methyl-D-erythritol 4-phosphate + CTP + H(+) = 4-CDP-2-C-methyl-D-erythritol + diphosphate</text>
        <dbReference type="Rhea" id="RHEA:13429"/>
        <dbReference type="ChEBI" id="CHEBI:15378"/>
        <dbReference type="ChEBI" id="CHEBI:33019"/>
        <dbReference type="ChEBI" id="CHEBI:37563"/>
        <dbReference type="ChEBI" id="CHEBI:57823"/>
        <dbReference type="ChEBI" id="CHEBI:58262"/>
        <dbReference type="EC" id="2.7.7.60"/>
    </reaction>
</comment>
<dbReference type="InterPro" id="IPR029044">
    <property type="entry name" value="Nucleotide-diphossugar_trans"/>
</dbReference>
<evidence type="ECO:0000256" key="4">
    <source>
        <dbReference type="ARBA" id="ARBA00022679"/>
    </source>
</evidence>
<organism evidence="8 9">
    <name type="scientific">Steroidobacter gossypii</name>
    <dbReference type="NCBI Taxonomy" id="2805490"/>
    <lineage>
        <taxon>Bacteria</taxon>
        <taxon>Pseudomonadati</taxon>
        <taxon>Pseudomonadota</taxon>
        <taxon>Gammaproteobacteria</taxon>
        <taxon>Steroidobacterales</taxon>
        <taxon>Steroidobacteraceae</taxon>
        <taxon>Steroidobacter</taxon>
    </lineage>
</organism>